<keyword evidence="5" id="KW-1185">Reference proteome</keyword>
<evidence type="ECO:0000256" key="1">
    <source>
        <dbReference type="SAM" id="MobiDB-lite"/>
    </source>
</evidence>
<dbReference type="InterPro" id="IPR001304">
    <property type="entry name" value="C-type_lectin-like"/>
</dbReference>
<proteinExistence type="predicted"/>
<dbReference type="EMBL" id="CALNXK010000085">
    <property type="protein sequence ID" value="CAH3149021.1"/>
    <property type="molecule type" value="Genomic_DNA"/>
</dbReference>
<dbReference type="SUPFAM" id="SSF56436">
    <property type="entry name" value="C-type lectin-like"/>
    <property type="match status" value="1"/>
</dbReference>
<evidence type="ECO:0000256" key="2">
    <source>
        <dbReference type="SAM" id="Phobius"/>
    </source>
</evidence>
<keyword evidence="2" id="KW-1133">Transmembrane helix</keyword>
<name>A0ABN8PUH3_9CNID</name>
<keyword evidence="2" id="KW-0812">Transmembrane</keyword>
<reference evidence="4 5" key="1">
    <citation type="submission" date="2022-05" db="EMBL/GenBank/DDBJ databases">
        <authorList>
            <consortium name="Genoscope - CEA"/>
            <person name="William W."/>
        </authorList>
    </citation>
    <scope>NUCLEOTIDE SEQUENCE [LARGE SCALE GENOMIC DNA]</scope>
</reference>
<evidence type="ECO:0000259" key="3">
    <source>
        <dbReference type="PROSITE" id="PS50041"/>
    </source>
</evidence>
<gene>
    <name evidence="4" type="ORF">PLOB_00046937</name>
</gene>
<dbReference type="Pfam" id="PF00059">
    <property type="entry name" value="Lectin_C"/>
    <property type="match status" value="1"/>
</dbReference>
<protein>
    <recommendedName>
        <fullName evidence="3">C-type lectin domain-containing protein</fullName>
    </recommendedName>
</protein>
<dbReference type="PROSITE" id="PS50041">
    <property type="entry name" value="C_TYPE_LECTIN_2"/>
    <property type="match status" value="1"/>
</dbReference>
<feature type="non-terminal residue" evidence="4">
    <location>
        <position position="1"/>
    </location>
</feature>
<feature type="compositionally biased region" description="Polar residues" evidence="1">
    <location>
        <begin position="251"/>
        <end position="260"/>
    </location>
</feature>
<keyword evidence="2" id="KW-0472">Membrane</keyword>
<evidence type="ECO:0000313" key="4">
    <source>
        <dbReference type="EMBL" id="CAH3149021.1"/>
    </source>
</evidence>
<dbReference type="InterPro" id="IPR016186">
    <property type="entry name" value="C-type_lectin-like/link_sf"/>
</dbReference>
<accession>A0ABN8PUH3</accession>
<feature type="transmembrane region" description="Helical" evidence="2">
    <location>
        <begin position="210"/>
        <end position="233"/>
    </location>
</feature>
<dbReference type="Gene3D" id="3.10.100.10">
    <property type="entry name" value="Mannose-Binding Protein A, subunit A"/>
    <property type="match status" value="1"/>
</dbReference>
<organism evidence="4 5">
    <name type="scientific">Porites lobata</name>
    <dbReference type="NCBI Taxonomy" id="104759"/>
    <lineage>
        <taxon>Eukaryota</taxon>
        <taxon>Metazoa</taxon>
        <taxon>Cnidaria</taxon>
        <taxon>Anthozoa</taxon>
        <taxon>Hexacorallia</taxon>
        <taxon>Scleractinia</taxon>
        <taxon>Fungiina</taxon>
        <taxon>Poritidae</taxon>
        <taxon>Porites</taxon>
    </lineage>
</organism>
<evidence type="ECO:0000313" key="5">
    <source>
        <dbReference type="Proteomes" id="UP001159405"/>
    </source>
</evidence>
<feature type="region of interest" description="Disordered" evidence="1">
    <location>
        <begin position="238"/>
        <end position="261"/>
    </location>
</feature>
<feature type="domain" description="C-type lectin" evidence="3">
    <location>
        <begin position="18"/>
        <end position="140"/>
    </location>
</feature>
<dbReference type="SMART" id="SM00034">
    <property type="entry name" value="CLECT"/>
    <property type="match status" value="1"/>
</dbReference>
<sequence>FFTIKCTRTQTRKPDGEKACSCYTFESDHQLLTWPKARASCKYNKKDLVAMETEREWQFITNELKNRTTTKNEWHIGLFWNRAVSNWTWVNGKPLTIMKWRDSEPSRNSYYALIGKEWPRGSYGKFDGIRGDIKRAWICEEETDTCEGVCMPHNPAVTTIATPLVTATTKERTSFNIADTTYFSSDITTLARTSSLSERKTAKKDSSTGVIVAASLGTVLFVALIALAALILLKRRRGHSSKDSEKPKKNALNQPENSYESVDPVEAAKLLDTGEVSLIKTEQVEYDMVNKKEDTKPKNREHVDLTEQAPPKMNHEYAVVNKKNRKQKKGDVLYAQLDMPESDEPGNNIKVRKPAPYAPTVYADVTPTEVINKAEPDSKLPTYENVQKTTVGV</sequence>
<dbReference type="Proteomes" id="UP001159405">
    <property type="component" value="Unassembled WGS sequence"/>
</dbReference>
<dbReference type="CDD" id="cd00037">
    <property type="entry name" value="CLECT"/>
    <property type="match status" value="1"/>
</dbReference>
<comment type="caution">
    <text evidence="4">The sequence shown here is derived from an EMBL/GenBank/DDBJ whole genome shotgun (WGS) entry which is preliminary data.</text>
</comment>
<dbReference type="InterPro" id="IPR016187">
    <property type="entry name" value="CTDL_fold"/>
</dbReference>